<dbReference type="GO" id="GO:0005737">
    <property type="term" value="C:cytoplasm"/>
    <property type="evidence" value="ECO:0007669"/>
    <property type="project" value="TreeGrafter"/>
</dbReference>
<evidence type="ECO:0000313" key="16">
    <source>
        <dbReference type="EMBL" id="KLJ06577.1"/>
    </source>
</evidence>
<dbReference type="Pfam" id="PF00578">
    <property type="entry name" value="AhpC-TSA"/>
    <property type="match status" value="1"/>
</dbReference>
<feature type="region of interest" description="Disordered" evidence="14">
    <location>
        <begin position="1"/>
        <end position="34"/>
    </location>
</feature>
<keyword evidence="9" id="KW-0676">Redox-active center</keyword>
<dbReference type="InterPro" id="IPR036249">
    <property type="entry name" value="Thioredoxin-like_sf"/>
</dbReference>
<dbReference type="InterPro" id="IPR013766">
    <property type="entry name" value="Thioredoxin_domain"/>
</dbReference>
<dbReference type="Proteomes" id="UP000053573">
    <property type="component" value="Unassembled WGS sequence"/>
</dbReference>
<keyword evidence="8" id="KW-0539">Nucleus</keyword>
<evidence type="ECO:0000256" key="5">
    <source>
        <dbReference type="ARBA" id="ARBA00022862"/>
    </source>
</evidence>
<evidence type="ECO:0000256" key="4">
    <source>
        <dbReference type="ARBA" id="ARBA00022559"/>
    </source>
</evidence>
<keyword evidence="17" id="KW-1185">Reference proteome</keyword>
<comment type="catalytic activity">
    <reaction evidence="12">
        <text>a hydroperoxide + [thioredoxin]-dithiol = an alcohol + [thioredoxin]-disulfide + H2O</text>
        <dbReference type="Rhea" id="RHEA:62620"/>
        <dbReference type="Rhea" id="RHEA-COMP:10698"/>
        <dbReference type="Rhea" id="RHEA-COMP:10700"/>
        <dbReference type="ChEBI" id="CHEBI:15377"/>
        <dbReference type="ChEBI" id="CHEBI:29950"/>
        <dbReference type="ChEBI" id="CHEBI:30879"/>
        <dbReference type="ChEBI" id="CHEBI:35924"/>
        <dbReference type="ChEBI" id="CHEBI:50058"/>
        <dbReference type="EC" id="1.11.1.24"/>
    </reaction>
</comment>
<proteinExistence type="inferred from homology"/>
<reference evidence="17" key="1">
    <citation type="journal article" date="2015" name="PLoS Genet.">
        <title>The dynamic genome and transcriptome of the human fungal pathogen Blastomyces and close relative Emmonsia.</title>
        <authorList>
            <person name="Munoz J.F."/>
            <person name="Gauthier G.M."/>
            <person name="Desjardins C.A."/>
            <person name="Gallo J.E."/>
            <person name="Holder J."/>
            <person name="Sullivan T.D."/>
            <person name="Marty A.J."/>
            <person name="Carmen J.C."/>
            <person name="Chen Z."/>
            <person name="Ding L."/>
            <person name="Gujja S."/>
            <person name="Magrini V."/>
            <person name="Misas E."/>
            <person name="Mitreva M."/>
            <person name="Priest M."/>
            <person name="Saif S."/>
            <person name="Whiston E.A."/>
            <person name="Young S."/>
            <person name="Zeng Q."/>
            <person name="Goldman W.E."/>
            <person name="Mardis E.R."/>
            <person name="Taylor J.W."/>
            <person name="McEwen J.G."/>
            <person name="Clay O.K."/>
            <person name="Klein B.S."/>
            <person name="Cuomo C.A."/>
        </authorList>
    </citation>
    <scope>NUCLEOTIDE SEQUENCE [LARGE SCALE GENOMIC DNA]</scope>
    <source>
        <strain evidence="17">UAMH 139</strain>
    </source>
</reference>
<dbReference type="OrthoDB" id="338622at2759"/>
<evidence type="ECO:0000256" key="10">
    <source>
        <dbReference type="ARBA" id="ARBA00032824"/>
    </source>
</evidence>
<feature type="domain" description="Thioredoxin" evidence="15">
    <location>
        <begin position="78"/>
        <end position="228"/>
    </location>
</feature>
<keyword evidence="4" id="KW-0575">Peroxidase</keyword>
<evidence type="ECO:0000256" key="11">
    <source>
        <dbReference type="ARBA" id="ARBA00038489"/>
    </source>
</evidence>
<sequence>MVELRKRKAPVEPPKLVETKSRAKRTKKATTKPDAAAAAAAAVVATEPVPRTEKAVKTTTTATRVTPVTTSSQKKKALKVGDTIDLDKIGTDITTHDGTPTTLKALVEQSTAGVVLFTYPRASTPGCTTQVCLFRDRYDKLTSTGLSIFGLSADSPKANANFKSKHNLPYPLLCDPTASLIGALGLKKVPKGTVRGVFVVSKEGEVLLLQPGGPAATADVVQELVESG</sequence>
<dbReference type="InterPro" id="IPR050924">
    <property type="entry name" value="Peroxiredoxin_BCP/PrxQ"/>
</dbReference>
<evidence type="ECO:0000259" key="15">
    <source>
        <dbReference type="PROSITE" id="PS51352"/>
    </source>
</evidence>
<comment type="caution">
    <text evidence="16">The sequence shown here is derived from an EMBL/GenBank/DDBJ whole genome shotgun (WGS) entry which is preliminary data.</text>
</comment>
<dbReference type="PANTHER" id="PTHR42801">
    <property type="entry name" value="THIOREDOXIN-DEPENDENT PEROXIDE REDUCTASE"/>
    <property type="match status" value="1"/>
</dbReference>
<accession>A0A0H1B6E8</accession>
<dbReference type="InterPro" id="IPR000866">
    <property type="entry name" value="AhpC/TSA"/>
</dbReference>
<dbReference type="Gene3D" id="3.40.30.10">
    <property type="entry name" value="Glutaredoxin"/>
    <property type="match status" value="1"/>
</dbReference>
<evidence type="ECO:0000256" key="8">
    <source>
        <dbReference type="ARBA" id="ARBA00023242"/>
    </source>
</evidence>
<gene>
    <name evidence="16" type="ORF">EMPG_17918</name>
</gene>
<dbReference type="PROSITE" id="PS51352">
    <property type="entry name" value="THIOREDOXIN_2"/>
    <property type="match status" value="1"/>
</dbReference>
<dbReference type="GO" id="GO:0008379">
    <property type="term" value="F:thioredoxin peroxidase activity"/>
    <property type="evidence" value="ECO:0007669"/>
    <property type="project" value="TreeGrafter"/>
</dbReference>
<name>A0A0H1B6E8_9EURO</name>
<evidence type="ECO:0000313" key="17">
    <source>
        <dbReference type="Proteomes" id="UP000053573"/>
    </source>
</evidence>
<dbReference type="FunFam" id="3.40.30.10:FF:000157">
    <property type="entry name" value="DOT5p Nuclear thiol peroxidase"/>
    <property type="match status" value="1"/>
</dbReference>
<evidence type="ECO:0000256" key="9">
    <source>
        <dbReference type="ARBA" id="ARBA00023284"/>
    </source>
</evidence>
<keyword evidence="6" id="KW-0560">Oxidoreductase</keyword>
<evidence type="ECO:0000256" key="7">
    <source>
        <dbReference type="ARBA" id="ARBA00023157"/>
    </source>
</evidence>
<evidence type="ECO:0000256" key="13">
    <source>
        <dbReference type="ARBA" id="ARBA00077538"/>
    </source>
</evidence>
<protein>
    <recommendedName>
        <fullName evidence="3">thioredoxin-dependent peroxiredoxin</fullName>
        <ecNumber evidence="3">1.11.1.24</ecNumber>
    </recommendedName>
    <alternativeName>
        <fullName evidence="13">Nuclear thiol peroxidase</fullName>
    </alternativeName>
    <alternativeName>
        <fullName evidence="10">Thioredoxin peroxidase</fullName>
    </alternativeName>
</protein>
<keyword evidence="5" id="KW-0049">Antioxidant</keyword>
<evidence type="ECO:0000256" key="2">
    <source>
        <dbReference type="ARBA" id="ARBA00011245"/>
    </source>
</evidence>
<dbReference type="EMBL" id="LDEV01003009">
    <property type="protein sequence ID" value="KLJ06577.1"/>
    <property type="molecule type" value="Genomic_DNA"/>
</dbReference>
<organism evidence="16 17">
    <name type="scientific">Blastomyces silverae</name>
    <dbReference type="NCBI Taxonomy" id="2060906"/>
    <lineage>
        <taxon>Eukaryota</taxon>
        <taxon>Fungi</taxon>
        <taxon>Dikarya</taxon>
        <taxon>Ascomycota</taxon>
        <taxon>Pezizomycotina</taxon>
        <taxon>Eurotiomycetes</taxon>
        <taxon>Eurotiomycetidae</taxon>
        <taxon>Onygenales</taxon>
        <taxon>Ajellomycetaceae</taxon>
        <taxon>Blastomyces</taxon>
    </lineage>
</organism>
<evidence type="ECO:0000256" key="3">
    <source>
        <dbReference type="ARBA" id="ARBA00013017"/>
    </source>
</evidence>
<dbReference type="EC" id="1.11.1.24" evidence="3"/>
<dbReference type="GO" id="GO:0005634">
    <property type="term" value="C:nucleus"/>
    <property type="evidence" value="ECO:0007669"/>
    <property type="project" value="UniProtKB-SubCell"/>
</dbReference>
<comment type="subunit">
    <text evidence="2">Monomer.</text>
</comment>
<dbReference type="PANTHER" id="PTHR42801:SF23">
    <property type="entry name" value="PEROXIREDOXIN DOT5"/>
    <property type="match status" value="1"/>
</dbReference>
<comment type="similarity">
    <text evidence="11">Belongs to the peroxiredoxin family. BCP/PrxQ subfamily.</text>
</comment>
<evidence type="ECO:0000256" key="6">
    <source>
        <dbReference type="ARBA" id="ARBA00023002"/>
    </source>
</evidence>
<evidence type="ECO:0000256" key="12">
    <source>
        <dbReference type="ARBA" id="ARBA00049091"/>
    </source>
</evidence>
<dbReference type="STRING" id="2060906.A0A0H1B6E8"/>
<keyword evidence="7" id="KW-1015">Disulfide bond</keyword>
<dbReference type="SUPFAM" id="SSF52833">
    <property type="entry name" value="Thioredoxin-like"/>
    <property type="match status" value="1"/>
</dbReference>
<dbReference type="CDD" id="cd03017">
    <property type="entry name" value="PRX_BCP"/>
    <property type="match status" value="1"/>
</dbReference>
<dbReference type="AlphaFoldDB" id="A0A0H1B6E8"/>
<evidence type="ECO:0000256" key="14">
    <source>
        <dbReference type="SAM" id="MobiDB-lite"/>
    </source>
</evidence>
<evidence type="ECO:0000256" key="1">
    <source>
        <dbReference type="ARBA" id="ARBA00004123"/>
    </source>
</evidence>
<dbReference type="GO" id="GO:0034599">
    <property type="term" value="P:cellular response to oxidative stress"/>
    <property type="evidence" value="ECO:0007669"/>
    <property type="project" value="UniProtKB-ARBA"/>
</dbReference>
<dbReference type="GO" id="GO:0045454">
    <property type="term" value="P:cell redox homeostasis"/>
    <property type="evidence" value="ECO:0007669"/>
    <property type="project" value="TreeGrafter"/>
</dbReference>
<comment type="subcellular location">
    <subcellularLocation>
        <location evidence="1">Nucleus</location>
    </subcellularLocation>
</comment>